<organism evidence="1 2">
    <name type="scientific">Chryseobacterium aquaticum</name>
    <dbReference type="NCBI Taxonomy" id="452084"/>
    <lineage>
        <taxon>Bacteria</taxon>
        <taxon>Pseudomonadati</taxon>
        <taxon>Bacteroidota</taxon>
        <taxon>Flavobacteriia</taxon>
        <taxon>Flavobacteriales</taxon>
        <taxon>Weeksellaceae</taxon>
        <taxon>Chryseobacterium group</taxon>
        <taxon>Chryseobacterium</taxon>
    </lineage>
</organism>
<dbReference type="AlphaFoldDB" id="A0A0Q3HU92"/>
<reference evidence="1 2" key="1">
    <citation type="submission" date="2015-10" db="EMBL/GenBank/DDBJ databases">
        <title>Chryseobacterium aquaticum genome.</title>
        <authorList>
            <person name="Newman J.D."/>
            <person name="Ferguson M.B."/>
            <person name="Miller J.R."/>
        </authorList>
    </citation>
    <scope>NUCLEOTIDE SEQUENCE [LARGE SCALE GENOMIC DNA]</scope>
    <source>
        <strain evidence="1 2">KCTC 12483</strain>
    </source>
</reference>
<gene>
    <name evidence="1" type="ORF">AR438_06200</name>
</gene>
<evidence type="ECO:0000313" key="1">
    <source>
        <dbReference type="EMBL" id="KQK26359.1"/>
    </source>
</evidence>
<comment type="caution">
    <text evidence="1">The sequence shown here is derived from an EMBL/GenBank/DDBJ whole genome shotgun (WGS) entry which is preliminary data.</text>
</comment>
<name>A0A0Q3HU92_9FLAO</name>
<keyword evidence="2" id="KW-1185">Reference proteome</keyword>
<evidence type="ECO:0000313" key="2">
    <source>
        <dbReference type="Proteomes" id="UP000051682"/>
    </source>
</evidence>
<dbReference type="EMBL" id="LLYZ01000004">
    <property type="protein sequence ID" value="KQK26359.1"/>
    <property type="molecule type" value="Genomic_DNA"/>
</dbReference>
<accession>A0A0Q3HU92</accession>
<protein>
    <submittedName>
        <fullName evidence="1">Uncharacterized protein</fullName>
    </submittedName>
</protein>
<proteinExistence type="predicted"/>
<dbReference type="Proteomes" id="UP000051682">
    <property type="component" value="Unassembled WGS sequence"/>
</dbReference>
<sequence length="115" mass="13177">MIKIYRSERKITLTYKKFGVDCGVRDTTSTIVQNMKASENISLSNSQQLALMKYINDLIKFKFLNAEMSNSGNFFSLNNTKEDLKISHYGNQPLLLKSYNDLMTALKLPKVNSEK</sequence>